<dbReference type="PROSITE" id="PS00204">
    <property type="entry name" value="FERRITIN_2"/>
    <property type="match status" value="1"/>
</dbReference>
<proteinExistence type="inferred from homology"/>
<dbReference type="InterPro" id="IPR035647">
    <property type="entry name" value="EFG_III/V"/>
</dbReference>
<name>A0A8S9ZT81_9BILA</name>
<dbReference type="InterPro" id="IPR014034">
    <property type="entry name" value="Ferritin_CS"/>
</dbReference>
<dbReference type="SUPFAM" id="SSF54211">
    <property type="entry name" value="Ribosomal protein S5 domain 2-like"/>
    <property type="match status" value="1"/>
</dbReference>
<keyword evidence="2" id="KW-0409">Iron storage</keyword>
<dbReference type="FunFam" id="1.20.1260.10:FF:000002">
    <property type="entry name" value="Ferritin, mitochondrial"/>
    <property type="match status" value="1"/>
</dbReference>
<accession>A0A8S9ZT81</accession>
<dbReference type="CDD" id="cd01056">
    <property type="entry name" value="Euk_Ferritin"/>
    <property type="match status" value="1"/>
</dbReference>
<dbReference type="OrthoDB" id="364892at2759"/>
<sequence>MSATNGTALIRQNFSADCEAAINKQINIELYASYVYLSMSFHFDRADVALPNLAKWFRKQSDEERGHAMTLMTYQNTRGGRVILQNIQKPEKDDWGSAIDAFETALALEKFNNQALLELHSLSSQNNDPQMCDFLEDKYLREQVESIEEIGYFCSKLFYRKIITNLKRVGSGLGEFINVKIIERTCKFILKRMISSTDKQLCTAFDESPPSLVRNVCIIAHVDHGKTTLADYLVSANGIISARLAGKLRYMDCREDEQIRGITMKSSAITLYYDPLLINLIDSPGHIDFCNEVSSAVNLADIAILLVDVVCRRLIIELKMSETEAHKHLQRLIEFINACLSKAIQGQLLEEDWKIFDQIENRMHFNPSKGNVLFASALYGYAFAIEDFAELWAKRLVARQTWQTEKTKKRINVKDEVFELKNQLTQHLFSGDYYFSTKTNKICSEQFVLEPLWEIHKCAFLDKTVDKLNQIATKLSLPNLKSKRGDEAFSELMRNWLPLSSAIVRACAKSCSAQNSYKLTNEDWNRVKDLFEDKSTSLPYTANCLSNCDPNDPLVLSFVSKAFTASDQFQIQRRISLCRVMCGTLRKGDQIFVFKPLFNSKNISQKPLNETNNSNQQIENNINNFWQQYTITSLFILFGRDLLEVERIPCGRICGVEVNNGEWIGGSLICNRKLSHFEIPYMEGFKQGKFADPIVRVTIKPSKSDLTSFAELRSALRQLTVLDSAVSIVEQKENEFLMLTAGEVHLQKCIEDLNSLGQTDLVVSEPIVPFLETLVVPDQRLSYAKILTDQITECFLPQFGLRIRLRAVPLIGQEPDTNKLFELMKQNAQLIDSFSEGIIDSKHLNKIEDFRFELAKQASLSLPKLKGSWWAKKSSTFIQQLFTNNILSFGPTKAKLNILFNNNNIFQFNEDFNNKNDEKIDNSEEKDNKEYICFWKANLSSLEQSLVSGFHIAMAQGPLCDEPMQAIGIIIENWILEEIKENKIIEENNLINNNNEIKEKENKKKKN</sequence>
<dbReference type="SUPFAM" id="SSF54980">
    <property type="entry name" value="EF-G C-terminal domain-like"/>
    <property type="match status" value="1"/>
</dbReference>
<dbReference type="GO" id="GO:0006879">
    <property type="term" value="P:intracellular iron ion homeostasis"/>
    <property type="evidence" value="ECO:0007669"/>
    <property type="project" value="UniProtKB-KW"/>
</dbReference>
<dbReference type="Gene3D" id="3.40.50.300">
    <property type="entry name" value="P-loop containing nucleotide triphosphate hydrolases"/>
    <property type="match status" value="2"/>
</dbReference>
<feature type="domain" description="Ferritin-like diiron" evidence="5">
    <location>
        <begin position="12"/>
        <end position="161"/>
    </location>
</feature>
<dbReference type="SUPFAM" id="SSF47240">
    <property type="entry name" value="Ferritin-like"/>
    <property type="match status" value="1"/>
</dbReference>
<dbReference type="GO" id="GO:0042256">
    <property type="term" value="P:cytosolic ribosome assembly"/>
    <property type="evidence" value="ECO:0007669"/>
    <property type="project" value="TreeGrafter"/>
</dbReference>
<dbReference type="SUPFAM" id="SSF52540">
    <property type="entry name" value="P-loop containing nucleoside triphosphate hydrolases"/>
    <property type="match status" value="1"/>
</dbReference>
<dbReference type="Gene3D" id="3.30.70.870">
    <property type="entry name" value="Elongation Factor G (Translational Gtpase), domain 3"/>
    <property type="match status" value="1"/>
</dbReference>
<dbReference type="Pfam" id="PF00210">
    <property type="entry name" value="Ferritin"/>
    <property type="match status" value="1"/>
</dbReference>
<dbReference type="InterPro" id="IPR027417">
    <property type="entry name" value="P-loop_NTPase"/>
</dbReference>
<dbReference type="Gene3D" id="1.20.1260.10">
    <property type="match status" value="1"/>
</dbReference>
<keyword evidence="3" id="KW-0479">Metal-binding</keyword>
<evidence type="ECO:0000259" key="5">
    <source>
        <dbReference type="PROSITE" id="PS50905"/>
    </source>
</evidence>
<dbReference type="PANTHER" id="PTHR42908:SF3">
    <property type="entry name" value="ELONGATION FACTOR-LIKE GTPASE 1"/>
    <property type="match status" value="1"/>
</dbReference>
<evidence type="ECO:0000256" key="2">
    <source>
        <dbReference type="ARBA" id="ARBA00022434"/>
    </source>
</evidence>
<protein>
    <submittedName>
        <fullName evidence="7">Tr-type G domain-containing protein</fullName>
    </submittedName>
</protein>
<dbReference type="Pfam" id="PF25118">
    <property type="entry name" value="EFL1"/>
    <property type="match status" value="1"/>
</dbReference>
<dbReference type="PANTHER" id="PTHR42908">
    <property type="entry name" value="TRANSLATION ELONGATION FACTOR-RELATED"/>
    <property type="match status" value="1"/>
</dbReference>
<dbReference type="InterPro" id="IPR056752">
    <property type="entry name" value="EFL1"/>
</dbReference>
<evidence type="ECO:0000313" key="8">
    <source>
        <dbReference type="Proteomes" id="UP000605970"/>
    </source>
</evidence>
<dbReference type="AlphaFoldDB" id="A0A8S9ZT81"/>
<dbReference type="GO" id="GO:1990904">
    <property type="term" value="C:ribonucleoprotein complex"/>
    <property type="evidence" value="ECO:0007669"/>
    <property type="project" value="TreeGrafter"/>
</dbReference>
<comment type="caution">
    <text evidence="7">The sequence shown here is derived from an EMBL/GenBank/DDBJ whole genome shotgun (WGS) entry which is preliminary data.</text>
</comment>
<dbReference type="Gene3D" id="3.30.230.10">
    <property type="match status" value="1"/>
</dbReference>
<comment type="similarity">
    <text evidence="1">Belongs to the ferritin family.</text>
</comment>
<dbReference type="InterPro" id="IPR014721">
    <property type="entry name" value="Ribsml_uS5_D2-typ_fold_subgr"/>
</dbReference>
<evidence type="ECO:0000256" key="4">
    <source>
        <dbReference type="ARBA" id="ARBA00023004"/>
    </source>
</evidence>
<reference evidence="7" key="1">
    <citation type="journal article" date="2020" name="Ecol. Evol.">
        <title>Genome structure and content of the rice root-knot nematode (Meloidogyne graminicola).</title>
        <authorList>
            <person name="Phan N.T."/>
            <person name="Danchin E.G.J."/>
            <person name="Klopp C."/>
            <person name="Perfus-Barbeoch L."/>
            <person name="Kozlowski D.K."/>
            <person name="Koutsovoulos G.D."/>
            <person name="Lopez-Roques C."/>
            <person name="Bouchez O."/>
            <person name="Zahm M."/>
            <person name="Besnard G."/>
            <person name="Bellafiore S."/>
        </authorList>
    </citation>
    <scope>NUCLEOTIDE SEQUENCE</scope>
    <source>
        <strain evidence="7">VN-18</strain>
    </source>
</reference>
<dbReference type="InterPro" id="IPR008331">
    <property type="entry name" value="Ferritin_DPS_dom"/>
</dbReference>
<dbReference type="InterPro" id="IPR012347">
    <property type="entry name" value="Ferritin-like"/>
</dbReference>
<dbReference type="PROSITE" id="PS50905">
    <property type="entry name" value="FERRITIN_LIKE"/>
    <property type="match status" value="1"/>
</dbReference>
<dbReference type="Gene3D" id="2.40.30.10">
    <property type="entry name" value="Translation factors"/>
    <property type="match status" value="1"/>
</dbReference>
<dbReference type="Pfam" id="PF00009">
    <property type="entry name" value="GTP_EFTU"/>
    <property type="match status" value="1"/>
</dbReference>
<dbReference type="InterPro" id="IPR009078">
    <property type="entry name" value="Ferritin-like_SF"/>
</dbReference>
<dbReference type="InterPro" id="IPR000795">
    <property type="entry name" value="T_Tr_GTP-bd_dom"/>
</dbReference>
<dbReference type="SUPFAM" id="SSF50447">
    <property type="entry name" value="Translation proteins"/>
    <property type="match status" value="1"/>
</dbReference>
<dbReference type="GO" id="GO:0008199">
    <property type="term" value="F:ferric iron binding"/>
    <property type="evidence" value="ECO:0007669"/>
    <property type="project" value="InterPro"/>
</dbReference>
<dbReference type="InterPro" id="IPR009040">
    <property type="entry name" value="Ferritin-like_diiron"/>
</dbReference>
<keyword evidence="4" id="KW-0408">Iron</keyword>
<dbReference type="EMBL" id="JABEBT010000029">
    <property type="protein sequence ID" value="KAF7636445.1"/>
    <property type="molecule type" value="Genomic_DNA"/>
</dbReference>
<dbReference type="GO" id="GO:0003924">
    <property type="term" value="F:GTPase activity"/>
    <property type="evidence" value="ECO:0007669"/>
    <property type="project" value="InterPro"/>
</dbReference>
<evidence type="ECO:0000256" key="3">
    <source>
        <dbReference type="ARBA" id="ARBA00022723"/>
    </source>
</evidence>
<dbReference type="GO" id="GO:0005525">
    <property type="term" value="F:GTP binding"/>
    <property type="evidence" value="ECO:0007669"/>
    <property type="project" value="InterPro"/>
</dbReference>
<organism evidence="7 8">
    <name type="scientific">Meloidogyne graminicola</name>
    <dbReference type="NCBI Taxonomy" id="189291"/>
    <lineage>
        <taxon>Eukaryota</taxon>
        <taxon>Metazoa</taxon>
        <taxon>Ecdysozoa</taxon>
        <taxon>Nematoda</taxon>
        <taxon>Chromadorea</taxon>
        <taxon>Rhabditida</taxon>
        <taxon>Tylenchina</taxon>
        <taxon>Tylenchomorpha</taxon>
        <taxon>Tylenchoidea</taxon>
        <taxon>Meloidogynidae</taxon>
        <taxon>Meloidogyninae</taxon>
        <taxon>Meloidogyne</taxon>
    </lineage>
</organism>
<dbReference type="GO" id="GO:0043022">
    <property type="term" value="F:ribosome binding"/>
    <property type="evidence" value="ECO:0007669"/>
    <property type="project" value="TreeGrafter"/>
</dbReference>
<keyword evidence="8" id="KW-1185">Reference proteome</keyword>
<dbReference type="InterPro" id="IPR009000">
    <property type="entry name" value="Transl_B-barrel_sf"/>
</dbReference>
<dbReference type="InterPro" id="IPR020568">
    <property type="entry name" value="Ribosomal_Su5_D2-typ_SF"/>
</dbReference>
<dbReference type="GO" id="GO:0005829">
    <property type="term" value="C:cytosol"/>
    <property type="evidence" value="ECO:0007669"/>
    <property type="project" value="TreeGrafter"/>
</dbReference>
<dbReference type="Proteomes" id="UP000605970">
    <property type="component" value="Unassembled WGS sequence"/>
</dbReference>
<evidence type="ECO:0000259" key="6">
    <source>
        <dbReference type="PROSITE" id="PS51722"/>
    </source>
</evidence>
<evidence type="ECO:0000256" key="1">
    <source>
        <dbReference type="ARBA" id="ARBA00007513"/>
    </source>
</evidence>
<dbReference type="PRINTS" id="PR00315">
    <property type="entry name" value="ELONGATNFCT"/>
</dbReference>
<dbReference type="PROSITE" id="PS51722">
    <property type="entry name" value="G_TR_2"/>
    <property type="match status" value="1"/>
</dbReference>
<gene>
    <name evidence="7" type="ORF">Mgra_00004032</name>
</gene>
<feature type="domain" description="Tr-type G" evidence="6">
    <location>
        <begin position="211"/>
        <end position="401"/>
    </location>
</feature>
<evidence type="ECO:0000313" key="7">
    <source>
        <dbReference type="EMBL" id="KAF7636445.1"/>
    </source>
</evidence>